<proteinExistence type="inferred from homology"/>
<dbReference type="RefSeq" id="XP_037224221.1">
    <property type="nucleotide sequence ID" value="XM_037359126.1"/>
</dbReference>
<feature type="compositionally biased region" description="Basic residues" evidence="2">
    <location>
        <begin position="86"/>
        <end position="97"/>
    </location>
</feature>
<dbReference type="InterPro" id="IPR033121">
    <property type="entry name" value="PEPTIDASE_A1"/>
</dbReference>
<evidence type="ECO:0000313" key="6">
    <source>
        <dbReference type="Proteomes" id="UP000636479"/>
    </source>
</evidence>
<gene>
    <name evidence="5" type="ORF">MIND_00223600</name>
</gene>
<dbReference type="GO" id="GO:0004190">
    <property type="term" value="F:aspartic-type endopeptidase activity"/>
    <property type="evidence" value="ECO:0007669"/>
    <property type="project" value="InterPro"/>
</dbReference>
<comment type="similarity">
    <text evidence="1">Belongs to the peptidase A1 family.</text>
</comment>
<dbReference type="Gene3D" id="2.40.70.10">
    <property type="entry name" value="Acid Proteases"/>
    <property type="match status" value="1"/>
</dbReference>
<dbReference type="CDD" id="cd05471">
    <property type="entry name" value="pepsin_like"/>
    <property type="match status" value="1"/>
</dbReference>
<protein>
    <submittedName>
        <fullName evidence="5">Aspartic peptidase A1</fullName>
    </submittedName>
</protein>
<dbReference type="InterPro" id="IPR034164">
    <property type="entry name" value="Pepsin-like_dom"/>
</dbReference>
<dbReference type="AlphaFoldDB" id="A0A8H6T6S0"/>
<comment type="caution">
    <text evidence="5">The sequence shown here is derived from an EMBL/GenBank/DDBJ whole genome shotgun (WGS) entry which is preliminary data.</text>
</comment>
<dbReference type="InterPro" id="IPR001461">
    <property type="entry name" value="Aspartic_peptidase_A1"/>
</dbReference>
<evidence type="ECO:0000313" key="5">
    <source>
        <dbReference type="EMBL" id="KAF7312113.1"/>
    </source>
</evidence>
<accession>A0A8H6T6S0</accession>
<dbReference type="EMBL" id="JACAZF010000002">
    <property type="protein sequence ID" value="KAF7312113.1"/>
    <property type="molecule type" value="Genomic_DNA"/>
</dbReference>
<keyword evidence="6" id="KW-1185">Reference proteome</keyword>
<dbReference type="Pfam" id="PF00026">
    <property type="entry name" value="Asp"/>
    <property type="match status" value="1"/>
</dbReference>
<evidence type="ECO:0000259" key="4">
    <source>
        <dbReference type="PROSITE" id="PS51767"/>
    </source>
</evidence>
<dbReference type="PANTHER" id="PTHR47966">
    <property type="entry name" value="BETA-SITE APP-CLEAVING ENZYME, ISOFORM A-RELATED"/>
    <property type="match status" value="1"/>
</dbReference>
<feature type="domain" description="Peptidase A1" evidence="4">
    <location>
        <begin position="172"/>
        <end position="323"/>
    </location>
</feature>
<reference evidence="5" key="1">
    <citation type="submission" date="2020-05" db="EMBL/GenBank/DDBJ databases">
        <title>Mycena genomes resolve the evolution of fungal bioluminescence.</title>
        <authorList>
            <person name="Tsai I.J."/>
        </authorList>
    </citation>
    <scope>NUCLEOTIDE SEQUENCE</scope>
    <source>
        <strain evidence="5">171206Taipei</strain>
    </source>
</reference>
<feature type="compositionally biased region" description="Low complexity" evidence="2">
    <location>
        <begin position="114"/>
        <end position="129"/>
    </location>
</feature>
<evidence type="ECO:0000256" key="1">
    <source>
        <dbReference type="ARBA" id="ARBA00007447"/>
    </source>
</evidence>
<feature type="region of interest" description="Disordered" evidence="2">
    <location>
        <begin position="75"/>
        <end position="162"/>
    </location>
</feature>
<feature type="compositionally biased region" description="Basic and acidic residues" evidence="2">
    <location>
        <begin position="136"/>
        <end position="151"/>
    </location>
</feature>
<sequence length="323" mass="34797">MVAFRLAYLLTLNRILTTTSTFSSATTLPPSSSFIAIPLIKLPGSIPLDADGLPLSTMATHRRHVEYATRRLAMMSESSRSESPRNRKYFRGRHRRTLLADEDSGPEMASDGLNSSTTTSATDNNADTTFSSYHGKSVESHSRVSDLEVTKSHPAKHAHSAGLDIEGQDIGYMAVISIGTPPRPFNLLVDSGSGDFWVGGEGCRSDVGGGCGDHQFLGSQSSSTFRPTNTTWSITYGSGAVSGLLVQDHVVFAGKMRLANHTFGVAYNESSEFTADNIPLDGVLGCGKQVRTSRCNLLPPSSTHCGLLVSSPKELFRTRFRAF</sequence>
<dbReference type="GeneID" id="59341642"/>
<name>A0A8H6T6S0_9AGAR</name>
<evidence type="ECO:0000256" key="3">
    <source>
        <dbReference type="SAM" id="SignalP"/>
    </source>
</evidence>
<evidence type="ECO:0000256" key="2">
    <source>
        <dbReference type="SAM" id="MobiDB-lite"/>
    </source>
</evidence>
<dbReference type="InterPro" id="IPR021109">
    <property type="entry name" value="Peptidase_aspartic_dom_sf"/>
</dbReference>
<organism evidence="5 6">
    <name type="scientific">Mycena indigotica</name>
    <dbReference type="NCBI Taxonomy" id="2126181"/>
    <lineage>
        <taxon>Eukaryota</taxon>
        <taxon>Fungi</taxon>
        <taxon>Dikarya</taxon>
        <taxon>Basidiomycota</taxon>
        <taxon>Agaricomycotina</taxon>
        <taxon>Agaricomycetes</taxon>
        <taxon>Agaricomycetidae</taxon>
        <taxon>Agaricales</taxon>
        <taxon>Marasmiineae</taxon>
        <taxon>Mycenaceae</taxon>
        <taxon>Mycena</taxon>
    </lineage>
</organism>
<feature type="signal peptide" evidence="3">
    <location>
        <begin position="1"/>
        <end position="21"/>
    </location>
</feature>
<dbReference type="PANTHER" id="PTHR47966:SF75">
    <property type="entry name" value="ENDOPEPTIDASE (CTSD), PUTATIVE (AFU_ORTHOLOGUE AFUA_4G07040)-RELATED"/>
    <property type="match status" value="1"/>
</dbReference>
<dbReference type="GO" id="GO:0006508">
    <property type="term" value="P:proteolysis"/>
    <property type="evidence" value="ECO:0007669"/>
    <property type="project" value="InterPro"/>
</dbReference>
<dbReference type="SUPFAM" id="SSF50630">
    <property type="entry name" value="Acid proteases"/>
    <property type="match status" value="1"/>
</dbReference>
<keyword evidence="3" id="KW-0732">Signal</keyword>
<dbReference type="PROSITE" id="PS51767">
    <property type="entry name" value="PEPTIDASE_A1"/>
    <property type="match status" value="1"/>
</dbReference>
<dbReference type="OrthoDB" id="2747330at2759"/>
<feature type="chain" id="PRO_5034576188" evidence="3">
    <location>
        <begin position="22"/>
        <end position="323"/>
    </location>
</feature>
<dbReference type="Proteomes" id="UP000636479">
    <property type="component" value="Unassembled WGS sequence"/>
</dbReference>